<evidence type="ECO:0000313" key="1">
    <source>
        <dbReference type="EMBL" id="RHN65111.1"/>
    </source>
</evidence>
<gene>
    <name evidence="1" type="ORF">MtrunA17_Chr4g0076391</name>
</gene>
<reference evidence="2" key="1">
    <citation type="journal article" date="2018" name="Nat. Plants">
        <title>Whole-genome landscape of Medicago truncatula symbiotic genes.</title>
        <authorList>
            <person name="Pecrix Y."/>
            <person name="Staton S.E."/>
            <person name="Sallet E."/>
            <person name="Lelandais-Briere C."/>
            <person name="Moreau S."/>
            <person name="Carrere S."/>
            <person name="Blein T."/>
            <person name="Jardinaud M.F."/>
            <person name="Latrasse D."/>
            <person name="Zouine M."/>
            <person name="Zahm M."/>
            <person name="Kreplak J."/>
            <person name="Mayjonade B."/>
            <person name="Satge C."/>
            <person name="Perez M."/>
            <person name="Cauet S."/>
            <person name="Marande W."/>
            <person name="Chantry-Darmon C."/>
            <person name="Lopez-Roques C."/>
            <person name="Bouchez O."/>
            <person name="Berard A."/>
            <person name="Debelle F."/>
            <person name="Munos S."/>
            <person name="Bendahmane A."/>
            <person name="Berges H."/>
            <person name="Niebel A."/>
            <person name="Buitink J."/>
            <person name="Frugier F."/>
            <person name="Benhamed M."/>
            <person name="Crespi M."/>
            <person name="Gouzy J."/>
            <person name="Gamas P."/>
        </authorList>
    </citation>
    <scope>NUCLEOTIDE SEQUENCE [LARGE SCALE GENOMIC DNA]</scope>
    <source>
        <strain evidence="2">cv. Jemalong A17</strain>
    </source>
</reference>
<dbReference type="Gramene" id="rna28011">
    <property type="protein sequence ID" value="RHN65111.1"/>
    <property type="gene ID" value="gene28011"/>
</dbReference>
<evidence type="ECO:0000313" key="2">
    <source>
        <dbReference type="Proteomes" id="UP000265566"/>
    </source>
</evidence>
<sequence length="48" mass="5714">MFKSLFGKLNKSDISCMFSSDDIPFRGRHILCYYKLCVVLLHLIFHYI</sequence>
<organism evidence="1 2">
    <name type="scientific">Medicago truncatula</name>
    <name type="common">Barrel medic</name>
    <name type="synonym">Medicago tribuloides</name>
    <dbReference type="NCBI Taxonomy" id="3880"/>
    <lineage>
        <taxon>Eukaryota</taxon>
        <taxon>Viridiplantae</taxon>
        <taxon>Streptophyta</taxon>
        <taxon>Embryophyta</taxon>
        <taxon>Tracheophyta</taxon>
        <taxon>Spermatophyta</taxon>
        <taxon>Magnoliopsida</taxon>
        <taxon>eudicotyledons</taxon>
        <taxon>Gunneridae</taxon>
        <taxon>Pentapetalae</taxon>
        <taxon>rosids</taxon>
        <taxon>fabids</taxon>
        <taxon>Fabales</taxon>
        <taxon>Fabaceae</taxon>
        <taxon>Papilionoideae</taxon>
        <taxon>50 kb inversion clade</taxon>
        <taxon>NPAAA clade</taxon>
        <taxon>Hologalegina</taxon>
        <taxon>IRL clade</taxon>
        <taxon>Trifolieae</taxon>
        <taxon>Medicago</taxon>
    </lineage>
</organism>
<dbReference type="Proteomes" id="UP000265566">
    <property type="component" value="Chromosome 4"/>
</dbReference>
<name>A0A396IJS5_MEDTR</name>
<dbReference type="EMBL" id="PSQE01000004">
    <property type="protein sequence ID" value="RHN65111.1"/>
    <property type="molecule type" value="Genomic_DNA"/>
</dbReference>
<dbReference type="AlphaFoldDB" id="A0A396IJS5"/>
<accession>A0A396IJS5</accession>
<comment type="caution">
    <text evidence="1">The sequence shown here is derived from an EMBL/GenBank/DDBJ whole genome shotgun (WGS) entry which is preliminary data.</text>
</comment>
<proteinExistence type="predicted"/>
<protein>
    <submittedName>
        <fullName evidence="1">Uncharacterized protein</fullName>
    </submittedName>
</protein>